<name>A0AA36NBY6_9DINO</name>
<feature type="transmembrane region" description="Helical" evidence="1">
    <location>
        <begin position="70"/>
        <end position="90"/>
    </location>
</feature>
<feature type="transmembrane region" description="Helical" evidence="1">
    <location>
        <begin position="29"/>
        <end position="50"/>
    </location>
</feature>
<dbReference type="PROSITE" id="PS51278">
    <property type="entry name" value="GATASE_TYPE_2"/>
    <property type="match status" value="1"/>
</dbReference>
<gene>
    <name evidence="4" type="ORF">EVOR1521_LOCUS28627</name>
</gene>
<keyword evidence="5" id="KW-1185">Reference proteome</keyword>
<dbReference type="InterPro" id="IPR002048">
    <property type="entry name" value="EF_hand_dom"/>
</dbReference>
<dbReference type="SUPFAM" id="SSF56235">
    <property type="entry name" value="N-terminal nucleophile aminohydrolases (Ntn hydrolases)"/>
    <property type="match status" value="1"/>
</dbReference>
<dbReference type="InterPro" id="IPR017932">
    <property type="entry name" value="GATase_2_dom"/>
</dbReference>
<evidence type="ECO:0000259" key="3">
    <source>
        <dbReference type="PROSITE" id="PS51278"/>
    </source>
</evidence>
<feature type="domain" description="EF-hand" evidence="2">
    <location>
        <begin position="1146"/>
        <end position="1181"/>
    </location>
</feature>
<dbReference type="Gene3D" id="3.60.20.10">
    <property type="entry name" value="Glutamine Phosphoribosylpyrophosphate, subunit 1, domain 1"/>
    <property type="match status" value="1"/>
</dbReference>
<dbReference type="PROSITE" id="PS50222">
    <property type="entry name" value="EF_HAND_2"/>
    <property type="match status" value="1"/>
</dbReference>
<keyword evidence="1" id="KW-1133">Transmembrane helix</keyword>
<dbReference type="SUPFAM" id="SSF47473">
    <property type="entry name" value="EF-hand"/>
    <property type="match status" value="1"/>
</dbReference>
<evidence type="ECO:0000313" key="4">
    <source>
        <dbReference type="EMBL" id="CAJ1406745.1"/>
    </source>
</evidence>
<dbReference type="EMBL" id="CAUJNA010003644">
    <property type="protein sequence ID" value="CAJ1406745.1"/>
    <property type="molecule type" value="Genomic_DNA"/>
</dbReference>
<proteinExistence type="predicted"/>
<reference evidence="4" key="1">
    <citation type="submission" date="2023-08" db="EMBL/GenBank/DDBJ databases">
        <authorList>
            <person name="Chen Y."/>
            <person name="Shah S."/>
            <person name="Dougan E. K."/>
            <person name="Thang M."/>
            <person name="Chan C."/>
        </authorList>
    </citation>
    <scope>NUCLEOTIDE SEQUENCE</scope>
</reference>
<evidence type="ECO:0000313" key="5">
    <source>
        <dbReference type="Proteomes" id="UP001178507"/>
    </source>
</evidence>
<dbReference type="InterPro" id="IPR011992">
    <property type="entry name" value="EF-hand-dom_pair"/>
</dbReference>
<organism evidence="4 5">
    <name type="scientific">Effrenium voratum</name>
    <dbReference type="NCBI Taxonomy" id="2562239"/>
    <lineage>
        <taxon>Eukaryota</taxon>
        <taxon>Sar</taxon>
        <taxon>Alveolata</taxon>
        <taxon>Dinophyceae</taxon>
        <taxon>Suessiales</taxon>
        <taxon>Symbiodiniaceae</taxon>
        <taxon>Effrenium</taxon>
    </lineage>
</organism>
<sequence>MTILTLGVSVIEFVAWHVLFGALHEVGHVLVACLVGCVPTWTWANFMSALTMRKVHILTIGWETNVVRNAGWMASLAIAWLSFHFLGGLAQAAASLTALEAFVSDGLQLLGCSQGWFGCGNFGLVLLNAAWASTPKEVKDILETMVEVTMMRGAQSGGVVTYAWSGDDLMGLRARVVNQKRTCLSELVRSKLNAVERWAWLRCRNFQGFGRIYAGHTRFATSSKATFEGTHPHQWSPPETHQVYVGWAEGQLRKVRRRLEVFITHNGDLDFFDVGDRTYDLSAIQSWLERATGHSRPCDVDSVAIAGLMDMLRTQGCLVRSVRFGFHFGPIRHTLQYPVPPPSFFQQVASCMDKVFQQELIESKRLGDLNTRRKDLCRLCLEAVQGNVKFPMAETDLEKTVHAAVSAFFDNDLLYAMQLFMGRAKGSFGLCVTSSLDADRQLALAARGQTISVAFYPESGLVLYGSEASAVKAAIGKKMASAQPGELPAQRRMSSIFGTGSVGLSSFEVDPKLAVLNDTPEKAYAKVASPDKVYTTAEAKSLINDGCAMRLDLDDLGGEICLLDWGSGHPFTALEHRMLKPQAVMRNTMTVTLIRESLIQRSFRKRLLPLEDNPMVQPLPKMLSEPVGQDIKDIPDVLKDIQTEWKAGGVNRSTAWAMGRVLRARLQEKKAGRVGADAVDLLITGCEVSLWLGEQLVADLGLCFKHLVVKSISANKILGMNGLDPPMPQVGHACNWELQGCVVLLLSHSGGTFATLNVSNLLQAVTKNLFVVTSEWDTQIGKQLRQIDDTSRIFNTGVGLRPAEPCSLSVAAMHQLLTQILVYIAATILEDRELCQTAGAVVQRKDLAELERCNGMNISALAEIVGQGGPTETVKQLRGKGRRWAQHVLEGPRAWILCALYIFITVTLGQAPVTLICEHAGLYEVHEDLAYAARALDALLYIFLPQLSMLLIRLVQRRPLLHRMTGRTVVIGDVPWVAQSAEAFLSKLVACSYSAASLNVLSGNPADHLVHRMTHRVVRGTLLACGRPDGRLISLSGAEQAVCLAVNQASSIQSMGETCESLTIGHNPFKLPLAEAVFLKGNRPKYLFETASSRDESMSPTALLGEFSNFRQARKGKADEDEPDWMHDATFTRLQHAAFQRQVSVDMQEKARAEADTLQLDADGHVSFKEFERGFRRLRKDRIDRKGLMKIFERFDTNYEGALHPVDCKAIYRMDLTSLLSLVEGAHPRVKMGLLKVQESVEEVFGEQLVQEHPERHAQIVETQFLSMHLYESRIASLQRAVAFFVMFHEMGKTIANFWPWVSFGLLRYRMDRTHSIMRIATTASPVSGAEVRQKMVDLKAERQLISLQAIINKFAQRWRAQHAKRAQEVSLLPWVVPAIGICTPFFCLITPSHSQERLHTRRMFANIWDLRRQIRI</sequence>
<accession>A0AA36NBY6</accession>
<evidence type="ECO:0000256" key="1">
    <source>
        <dbReference type="SAM" id="Phobius"/>
    </source>
</evidence>
<keyword evidence="1" id="KW-0472">Membrane</keyword>
<comment type="caution">
    <text evidence="4">The sequence shown here is derived from an EMBL/GenBank/DDBJ whole genome shotgun (WGS) entry which is preliminary data.</text>
</comment>
<dbReference type="Proteomes" id="UP001178507">
    <property type="component" value="Unassembled WGS sequence"/>
</dbReference>
<dbReference type="Gene3D" id="1.10.238.10">
    <property type="entry name" value="EF-hand"/>
    <property type="match status" value="1"/>
</dbReference>
<evidence type="ECO:0008006" key="6">
    <source>
        <dbReference type="Google" id="ProtNLM"/>
    </source>
</evidence>
<dbReference type="InterPro" id="IPR029055">
    <property type="entry name" value="Ntn_hydrolases_N"/>
</dbReference>
<feature type="domain" description="Glutamine amidotransferase type-2" evidence="3">
    <location>
        <begin position="119"/>
        <end position="493"/>
    </location>
</feature>
<protein>
    <recommendedName>
        <fullName evidence="6">Glutamine amidotransferase type-2 domain-containing protein</fullName>
    </recommendedName>
</protein>
<evidence type="ECO:0000259" key="2">
    <source>
        <dbReference type="PROSITE" id="PS50222"/>
    </source>
</evidence>
<keyword evidence="1" id="KW-0812">Transmembrane</keyword>
<dbReference type="GO" id="GO:0005509">
    <property type="term" value="F:calcium ion binding"/>
    <property type="evidence" value="ECO:0007669"/>
    <property type="project" value="InterPro"/>
</dbReference>